<dbReference type="GO" id="GO:0016740">
    <property type="term" value="F:transferase activity"/>
    <property type="evidence" value="ECO:0007669"/>
    <property type="project" value="UniProtKB-KW"/>
</dbReference>
<accession>A0A938B529</accession>
<evidence type="ECO:0000313" key="1">
    <source>
        <dbReference type="EMBL" id="MBM3227101.1"/>
    </source>
</evidence>
<dbReference type="Pfam" id="PF08843">
    <property type="entry name" value="AbiEii"/>
    <property type="match status" value="1"/>
</dbReference>
<dbReference type="EMBL" id="VGLS01001191">
    <property type="protein sequence ID" value="MBM3227101.1"/>
    <property type="molecule type" value="Genomic_DNA"/>
</dbReference>
<dbReference type="Gene3D" id="3.30.460.40">
    <property type="match status" value="1"/>
</dbReference>
<feature type="non-terminal residue" evidence="1">
    <location>
        <position position="1"/>
    </location>
</feature>
<dbReference type="InterPro" id="IPR043519">
    <property type="entry name" value="NT_sf"/>
</dbReference>
<comment type="caution">
    <text evidence="1">The sequence shown here is derived from an EMBL/GenBank/DDBJ whole genome shotgun (WGS) entry which is preliminary data.</text>
</comment>
<keyword evidence="1" id="KW-0808">Transferase</keyword>
<name>A0A938B529_UNCTE</name>
<dbReference type="SUPFAM" id="SSF81301">
    <property type="entry name" value="Nucleotidyltransferase"/>
    <property type="match status" value="1"/>
</dbReference>
<organism evidence="1 2">
    <name type="scientific">Tectimicrobiota bacterium</name>
    <dbReference type="NCBI Taxonomy" id="2528274"/>
    <lineage>
        <taxon>Bacteria</taxon>
        <taxon>Pseudomonadati</taxon>
        <taxon>Nitrospinota/Tectimicrobiota group</taxon>
        <taxon>Candidatus Tectimicrobiota</taxon>
    </lineage>
</organism>
<dbReference type="AlphaFoldDB" id="A0A938B529"/>
<gene>
    <name evidence="1" type="ORF">FJZ47_25315</name>
</gene>
<reference evidence="1" key="1">
    <citation type="submission" date="2019-03" db="EMBL/GenBank/DDBJ databases">
        <title>Lake Tanganyika Metagenome-Assembled Genomes (MAGs).</title>
        <authorList>
            <person name="Tran P."/>
        </authorList>
    </citation>
    <scope>NUCLEOTIDE SEQUENCE</scope>
    <source>
        <strain evidence="1">K_DeepCast_65m_m2_066</strain>
    </source>
</reference>
<protein>
    <submittedName>
        <fullName evidence="1">Nucleotidyl transferase AbiEii/AbiGii toxin family protein</fullName>
    </submittedName>
</protein>
<dbReference type="Proteomes" id="UP000712673">
    <property type="component" value="Unassembled WGS sequence"/>
</dbReference>
<dbReference type="InterPro" id="IPR014942">
    <property type="entry name" value="AbiEii"/>
</dbReference>
<evidence type="ECO:0000313" key="2">
    <source>
        <dbReference type="Proteomes" id="UP000712673"/>
    </source>
</evidence>
<sequence length="174" mass="19643">DGSCLSWRHAVHFTRFLDLLHALQQHQVDYVLIGGVALNLHGIVRTTEDIDVFVRPEAENIARLQQALRSLWDDPDIDQITAAELAGEYPIIRYGPPGETFVIDVLSRLGTAFRFEDIAAETVQYAGIQVRVATPAMLYRMKRDTLRPINRADAAALRRRFLLGDEDDAHPEIP</sequence>
<proteinExistence type="predicted"/>